<sequence>MTTQLTRLTRCTREDIPTLATIRRTIEETMAAAGNSQWPLGSLPVWKIAEQVDAGEFWALRAADGTITAAVRALHSDPLIWFDDMPALYLHTLMANPAAAAKGAGRAILAAMAQLAVTYDYDRVRLDCVGPLRGFYARQGFEDTGMTHSGNHSADMDAHLMERILLPEFTPVGEFGLVGHFGTAGTFGPELKVAAPAV</sequence>
<dbReference type="EMBL" id="JAWNFY010000030">
    <property type="protein sequence ID" value="MDY5147118.1"/>
    <property type="molecule type" value="Genomic_DNA"/>
</dbReference>
<evidence type="ECO:0000313" key="2">
    <source>
        <dbReference type="EMBL" id="MDY5141343.1"/>
    </source>
</evidence>
<evidence type="ECO:0000259" key="1">
    <source>
        <dbReference type="PROSITE" id="PS51186"/>
    </source>
</evidence>
<dbReference type="AlphaFoldDB" id="A0AAW9HF70"/>
<dbReference type="GO" id="GO:0016747">
    <property type="term" value="F:acyltransferase activity, transferring groups other than amino-acyl groups"/>
    <property type="evidence" value="ECO:0007669"/>
    <property type="project" value="InterPro"/>
</dbReference>
<dbReference type="Proteomes" id="UP001284901">
    <property type="component" value="Unassembled WGS sequence"/>
</dbReference>
<reference evidence="2 4" key="1">
    <citation type="submission" date="2023-10" db="EMBL/GenBank/DDBJ databases">
        <title>Whole Genome based description of the genera Actinobaculum and Actinotignum reveals a complex phylogenetic relationship within the species included in the genus Actinotignum.</title>
        <authorList>
            <person name="Jensen C.S."/>
            <person name="Dargis R."/>
            <person name="Kemp M."/>
            <person name="Christensen J.J."/>
        </authorList>
    </citation>
    <scope>NUCLEOTIDE SEQUENCE</scope>
    <source>
        <strain evidence="3 4">SLA_B089</strain>
        <strain evidence="2">SLA_B245</strain>
    </source>
</reference>
<proteinExistence type="predicted"/>
<keyword evidence="2" id="KW-0808">Transferase</keyword>
<dbReference type="EMBL" id="JAWNFV010000021">
    <property type="protein sequence ID" value="MDY5141343.1"/>
    <property type="molecule type" value="Genomic_DNA"/>
</dbReference>
<accession>A0AAW9HF70</accession>
<organism evidence="2 5">
    <name type="scientific">Actinotignum timonense</name>
    <dbReference type="NCBI Taxonomy" id="1870995"/>
    <lineage>
        <taxon>Bacteria</taxon>
        <taxon>Bacillati</taxon>
        <taxon>Actinomycetota</taxon>
        <taxon>Actinomycetes</taxon>
        <taxon>Actinomycetales</taxon>
        <taxon>Actinomycetaceae</taxon>
        <taxon>Actinotignum</taxon>
    </lineage>
</organism>
<comment type="caution">
    <text evidence="2">The sequence shown here is derived from an EMBL/GenBank/DDBJ whole genome shotgun (WGS) entry which is preliminary data.</text>
</comment>
<gene>
    <name evidence="2" type="ORF">R6G74_08500</name>
    <name evidence="3" type="ORF">R6P33_08820</name>
</gene>
<name>A0AAW9HF70_9ACTO</name>
<evidence type="ECO:0000313" key="4">
    <source>
        <dbReference type="Proteomes" id="UP001284901"/>
    </source>
</evidence>
<protein>
    <submittedName>
        <fullName evidence="2">GNAT family N-acetyltransferase</fullName>
        <ecNumber evidence="2">2.3.1.-</ecNumber>
    </submittedName>
</protein>
<keyword evidence="2" id="KW-0012">Acyltransferase</keyword>
<dbReference type="Proteomes" id="UP001288320">
    <property type="component" value="Unassembled WGS sequence"/>
</dbReference>
<dbReference type="SUPFAM" id="SSF55729">
    <property type="entry name" value="Acyl-CoA N-acyltransferases (Nat)"/>
    <property type="match status" value="1"/>
</dbReference>
<dbReference type="InterPro" id="IPR000182">
    <property type="entry name" value="GNAT_dom"/>
</dbReference>
<dbReference type="RefSeq" id="WP_087070232.1">
    <property type="nucleotide sequence ID" value="NZ_CAUPFC010000010.1"/>
</dbReference>
<dbReference type="EC" id="2.3.1.-" evidence="2"/>
<feature type="domain" description="N-acetyltransferase" evidence="1">
    <location>
        <begin position="20"/>
        <end position="167"/>
    </location>
</feature>
<dbReference type="Gene3D" id="3.40.630.30">
    <property type="match status" value="1"/>
</dbReference>
<evidence type="ECO:0000313" key="5">
    <source>
        <dbReference type="Proteomes" id="UP001288320"/>
    </source>
</evidence>
<dbReference type="PROSITE" id="PS51186">
    <property type="entry name" value="GNAT"/>
    <property type="match status" value="1"/>
</dbReference>
<dbReference type="Pfam" id="PF00583">
    <property type="entry name" value="Acetyltransf_1"/>
    <property type="match status" value="1"/>
</dbReference>
<keyword evidence="4" id="KW-1185">Reference proteome</keyword>
<evidence type="ECO:0000313" key="3">
    <source>
        <dbReference type="EMBL" id="MDY5147118.1"/>
    </source>
</evidence>
<dbReference type="GeneID" id="92813163"/>
<dbReference type="InterPro" id="IPR016181">
    <property type="entry name" value="Acyl_CoA_acyltransferase"/>
</dbReference>